<gene>
    <name evidence="1" type="ORF">METUNv1_00999</name>
</gene>
<dbReference type="OrthoDB" id="8565040at2"/>
<proteinExistence type="predicted"/>
<accession>F5R9S7</accession>
<evidence type="ECO:0000313" key="1">
    <source>
        <dbReference type="EMBL" id="EGK72759.1"/>
    </source>
</evidence>
<name>F5R9S7_METUF</name>
<dbReference type="Proteomes" id="UP000005019">
    <property type="component" value="Unassembled WGS sequence"/>
</dbReference>
<dbReference type="InterPro" id="IPR009061">
    <property type="entry name" value="DNA-bd_dom_put_sf"/>
</dbReference>
<dbReference type="SUPFAM" id="SSF46955">
    <property type="entry name" value="Putative DNA-binding domain"/>
    <property type="match status" value="1"/>
</dbReference>
<evidence type="ECO:0000313" key="2">
    <source>
        <dbReference type="Proteomes" id="UP000005019"/>
    </source>
</evidence>
<dbReference type="AlphaFoldDB" id="F5R9S7"/>
<comment type="caution">
    <text evidence="1">The sequence shown here is derived from an EMBL/GenBank/DDBJ whole genome shotgun (WGS) entry which is preliminary data.</text>
</comment>
<sequence>MLRAAAAAPDAAVRRSARTSLLTLQKLVQGYGIPLGRVAAFEELGIIRADCADRYSCDDDDRLIIAAAAVQLGFTLRELRELMDLYDETSPARRALPHFMKLLASYQRLMAWRQPEGYDPAPAGRQHKPFRARLFRPDIVSKKEAT</sequence>
<dbReference type="STRING" id="1000565.METUNv1_00999"/>
<dbReference type="EMBL" id="AFHG01000031">
    <property type="protein sequence ID" value="EGK72759.1"/>
    <property type="molecule type" value="Genomic_DNA"/>
</dbReference>
<reference evidence="1 2" key="1">
    <citation type="journal article" date="2011" name="J. Bacteriol.">
        <title>Genome sequence of Methyloversatilis universalis FAM5T, a methylotrophic representative of the order Rhodocyclales.</title>
        <authorList>
            <person name="Kittichotirat W."/>
            <person name="Good N.M."/>
            <person name="Hall R."/>
            <person name="Bringel F."/>
            <person name="Lajus A."/>
            <person name="Medigue C."/>
            <person name="Smalley N.E."/>
            <person name="Beck D."/>
            <person name="Bumgarner R."/>
            <person name="Vuilleumier S."/>
            <person name="Kalyuzhnaya M.G."/>
        </authorList>
    </citation>
    <scope>NUCLEOTIDE SEQUENCE [LARGE SCALE GENOMIC DNA]</scope>
    <source>
        <strain evidence="2">ATCC BAA-1314 / JCM 13912 / FAM5</strain>
    </source>
</reference>
<evidence type="ECO:0008006" key="3">
    <source>
        <dbReference type="Google" id="ProtNLM"/>
    </source>
</evidence>
<protein>
    <recommendedName>
        <fullName evidence="3">HTH merR-type domain-containing protein</fullName>
    </recommendedName>
</protein>
<organism evidence="1 2">
    <name type="scientific">Methyloversatilis universalis (strain ATCC BAA-1314 / DSM 25237 / JCM 13912 / CCUG 52030 / FAM5)</name>
    <dbReference type="NCBI Taxonomy" id="1000565"/>
    <lineage>
        <taxon>Bacteria</taxon>
        <taxon>Pseudomonadati</taxon>
        <taxon>Pseudomonadota</taxon>
        <taxon>Betaproteobacteria</taxon>
        <taxon>Nitrosomonadales</taxon>
        <taxon>Sterolibacteriaceae</taxon>
        <taxon>Methyloversatilis</taxon>
    </lineage>
</organism>
<keyword evidence="2" id="KW-1185">Reference proteome</keyword>